<evidence type="ECO:0000313" key="2">
    <source>
        <dbReference type="EMBL" id="KAK9140267.1"/>
    </source>
</evidence>
<feature type="compositionally biased region" description="Basic residues" evidence="1">
    <location>
        <begin position="50"/>
        <end position="59"/>
    </location>
</feature>
<dbReference type="Proteomes" id="UP001419268">
    <property type="component" value="Unassembled WGS sequence"/>
</dbReference>
<name>A0AAP0JWK9_9MAGN</name>
<keyword evidence="3" id="KW-1185">Reference proteome</keyword>
<evidence type="ECO:0000256" key="1">
    <source>
        <dbReference type="SAM" id="MobiDB-lite"/>
    </source>
</evidence>
<sequence>MCTRHLTLKSHGFQRGSLLQNPLESTASSDFVESHPSSMIDRSDNSHRTVAPRRSPRRRQKLATAKIAMLPEPLAAAAAAQVPTVTAAVSSSASSVAVAPPPGAGTAVRTARRLSCAAGSPLRHLPRPPRRCEPLSSALPIRRDCSPSRSPGSLLHWSSAAAPLDSSARLQLVVRGFASTAAATARLAGLAAPELCREQKTNINGAVQEIRRHERKLSFFGNLGSGLWCVTKLAVGFGVLTC</sequence>
<evidence type="ECO:0000313" key="3">
    <source>
        <dbReference type="Proteomes" id="UP001419268"/>
    </source>
</evidence>
<comment type="caution">
    <text evidence="2">The sequence shown here is derived from an EMBL/GenBank/DDBJ whole genome shotgun (WGS) entry which is preliminary data.</text>
</comment>
<accession>A0AAP0JWK9</accession>
<protein>
    <submittedName>
        <fullName evidence="2">Uncharacterized protein</fullName>
    </submittedName>
</protein>
<feature type="compositionally biased region" description="Polar residues" evidence="1">
    <location>
        <begin position="19"/>
        <end position="37"/>
    </location>
</feature>
<reference evidence="2 3" key="1">
    <citation type="submission" date="2024-01" db="EMBL/GenBank/DDBJ databases">
        <title>Genome assemblies of Stephania.</title>
        <authorList>
            <person name="Yang L."/>
        </authorList>
    </citation>
    <scope>NUCLEOTIDE SEQUENCE [LARGE SCALE GENOMIC DNA]</scope>
    <source>
        <strain evidence="2">JXDWG</strain>
        <tissue evidence="2">Leaf</tissue>
    </source>
</reference>
<proteinExistence type="predicted"/>
<dbReference type="AlphaFoldDB" id="A0AAP0JWK9"/>
<organism evidence="2 3">
    <name type="scientific">Stephania cephalantha</name>
    <dbReference type="NCBI Taxonomy" id="152367"/>
    <lineage>
        <taxon>Eukaryota</taxon>
        <taxon>Viridiplantae</taxon>
        <taxon>Streptophyta</taxon>
        <taxon>Embryophyta</taxon>
        <taxon>Tracheophyta</taxon>
        <taxon>Spermatophyta</taxon>
        <taxon>Magnoliopsida</taxon>
        <taxon>Ranunculales</taxon>
        <taxon>Menispermaceae</taxon>
        <taxon>Menispermoideae</taxon>
        <taxon>Cissampelideae</taxon>
        <taxon>Stephania</taxon>
    </lineage>
</organism>
<gene>
    <name evidence="2" type="ORF">Scep_009948</name>
</gene>
<dbReference type="EMBL" id="JBBNAG010000004">
    <property type="protein sequence ID" value="KAK9140267.1"/>
    <property type="molecule type" value="Genomic_DNA"/>
</dbReference>
<feature type="region of interest" description="Disordered" evidence="1">
    <location>
        <begin position="19"/>
        <end position="59"/>
    </location>
</feature>